<dbReference type="PANTHER" id="PTHR43806">
    <property type="entry name" value="PEPTIDASE S8"/>
    <property type="match status" value="1"/>
</dbReference>
<keyword evidence="7" id="KW-0732">Signal</keyword>
<comment type="cofactor">
    <cofactor evidence="1">
        <name>Ca(2+)</name>
        <dbReference type="ChEBI" id="CHEBI:29108"/>
    </cofactor>
</comment>
<keyword evidence="4" id="KW-0964">Secreted</keyword>
<dbReference type="GO" id="GO:0006508">
    <property type="term" value="P:proteolysis"/>
    <property type="evidence" value="ECO:0007669"/>
    <property type="project" value="UniProtKB-KW"/>
</dbReference>
<reference evidence="15 16" key="1">
    <citation type="submission" date="2016-05" db="EMBL/GenBank/DDBJ databases">
        <title>Complete Genome and Methylome Analysis of Psychrotrophic Bacterial Isolates from Antarctic Lake Untersee.</title>
        <authorList>
            <person name="Fomenkov A."/>
            <person name="Akimov V.N."/>
            <person name="Vasilyeva L.V."/>
            <person name="Andersen D."/>
            <person name="Vincze T."/>
            <person name="Roberts R.J."/>
        </authorList>
    </citation>
    <scope>NUCLEOTIDE SEQUENCE [LARGE SCALE GENOMIC DNA]</scope>
    <source>
        <strain evidence="15 16">U14-5</strain>
    </source>
</reference>
<feature type="active site" description="Charge relay system" evidence="11">
    <location>
        <position position="186"/>
    </location>
</feature>
<keyword evidence="6" id="KW-0479">Metal-binding</keyword>
<dbReference type="CDD" id="cd07477">
    <property type="entry name" value="Peptidases_S8_Subtilisin_subset"/>
    <property type="match status" value="1"/>
</dbReference>
<evidence type="ECO:0000256" key="12">
    <source>
        <dbReference type="RuleBase" id="RU003355"/>
    </source>
</evidence>
<dbReference type="GO" id="GO:0004252">
    <property type="term" value="F:serine-type endopeptidase activity"/>
    <property type="evidence" value="ECO:0007669"/>
    <property type="project" value="UniProtKB-UniRule"/>
</dbReference>
<accession>A0A1L6ZHR2</accession>
<evidence type="ECO:0000256" key="2">
    <source>
        <dbReference type="ARBA" id="ARBA00004613"/>
    </source>
</evidence>
<dbReference type="PROSITE" id="PS51892">
    <property type="entry name" value="SUBTILASE"/>
    <property type="match status" value="1"/>
</dbReference>
<dbReference type="SUPFAM" id="SSF52743">
    <property type="entry name" value="Subtilisin-like"/>
    <property type="match status" value="1"/>
</dbReference>
<dbReference type="InterPro" id="IPR023827">
    <property type="entry name" value="Peptidase_S8_Asp-AS"/>
</dbReference>
<comment type="subcellular location">
    <subcellularLocation>
        <location evidence="2">Secreted</location>
    </subcellularLocation>
</comment>
<evidence type="ECO:0000256" key="8">
    <source>
        <dbReference type="ARBA" id="ARBA00022801"/>
    </source>
</evidence>
<dbReference type="PROSITE" id="PS00137">
    <property type="entry name" value="SUBTILASE_HIS"/>
    <property type="match status" value="1"/>
</dbReference>
<evidence type="ECO:0000256" key="3">
    <source>
        <dbReference type="ARBA" id="ARBA00011073"/>
    </source>
</evidence>
<sequence length="552" mass="60139">MEKKRPRSSDERSHALKRKLLIVIAFLLALTTALPFHTQAAAPPKETDVIIVYKNQKGKQTAIEESEKVNAQYIHLPAVAVTADEQAVTSLKEDPNIAYVSKNVKVKLAASTVKKTAAATNQDALVQKSYNLQKLNIKQAIKEGVTGKNVKVAVLDTGIFPHEDLKVSGGKSFVNYTFSYKDDEGHGTHVAGTIGALNNDYGIVGVASGVKLYAVKVLDKKGEGDLYSLLRGIDWAITNKMDIINLSLGFEDNIPILRSAVDEAYKKGLLVVAASGNDGKKNYISYPAAYNSVIAVSATTSKDKLASISNTGKWIEFSAPGENVISTYLKNEYWYATGTSQAAPHVTGMLALLKQLHPKKTNAQLRTLLRSYTVDLGAKGKDPQFGYGRVQYVPQSTFLKAAASAVKTAETSKKQADVNQAKTRIGRLTASKQKTALTERVKKVQAAIDIRSARAKVKTAEKNKSQGAIKSAQTAIKKLNKGKEKTSLQNRLDKVKKQVAYQKKVTDAKQKVKKAEAKRTKKTKAAAQSAVKQLKASKTKTNLQKRLNRIKV</sequence>
<evidence type="ECO:0000313" key="15">
    <source>
        <dbReference type="EMBL" id="APT46058.1"/>
    </source>
</evidence>
<keyword evidence="5 11" id="KW-0645">Protease</keyword>
<dbReference type="InterPro" id="IPR050131">
    <property type="entry name" value="Peptidase_S8_subtilisin-like"/>
</dbReference>
<dbReference type="SUPFAM" id="SSF54897">
    <property type="entry name" value="Protease propeptides/inhibitors"/>
    <property type="match status" value="1"/>
</dbReference>
<dbReference type="EMBL" id="CP015607">
    <property type="protein sequence ID" value="APT46058.1"/>
    <property type="molecule type" value="Genomic_DNA"/>
</dbReference>
<evidence type="ECO:0000256" key="13">
    <source>
        <dbReference type="SAM" id="MobiDB-lite"/>
    </source>
</evidence>
<dbReference type="InterPro" id="IPR037045">
    <property type="entry name" value="S8pro/Inhibitor_I9_sf"/>
</dbReference>
<evidence type="ECO:0000256" key="7">
    <source>
        <dbReference type="ARBA" id="ARBA00022729"/>
    </source>
</evidence>
<dbReference type="Pfam" id="PF00082">
    <property type="entry name" value="Peptidase_S8"/>
    <property type="match status" value="1"/>
</dbReference>
<dbReference type="InterPro" id="IPR023828">
    <property type="entry name" value="Peptidase_S8_Ser-AS"/>
</dbReference>
<dbReference type="InterPro" id="IPR000209">
    <property type="entry name" value="Peptidase_S8/S53_dom"/>
</dbReference>
<protein>
    <submittedName>
        <fullName evidence="15">Peptidase S8</fullName>
    </submittedName>
</protein>
<organism evidence="15 16">
    <name type="scientific">Bacillus safensis</name>
    <dbReference type="NCBI Taxonomy" id="561879"/>
    <lineage>
        <taxon>Bacteria</taxon>
        <taxon>Bacillati</taxon>
        <taxon>Bacillota</taxon>
        <taxon>Bacilli</taxon>
        <taxon>Bacillales</taxon>
        <taxon>Bacillaceae</taxon>
        <taxon>Bacillus</taxon>
    </lineage>
</organism>
<proteinExistence type="inferred from homology"/>
<evidence type="ECO:0000256" key="10">
    <source>
        <dbReference type="ARBA" id="ARBA00022837"/>
    </source>
</evidence>
<evidence type="ECO:0000313" key="16">
    <source>
        <dbReference type="Proteomes" id="UP000185426"/>
    </source>
</evidence>
<feature type="active site" description="Charge relay system" evidence="11">
    <location>
        <position position="340"/>
    </location>
</feature>
<dbReference type="Gene3D" id="3.40.50.200">
    <property type="entry name" value="Peptidase S8/S53 domain"/>
    <property type="match status" value="1"/>
</dbReference>
<feature type="region of interest" description="Disordered" evidence="13">
    <location>
        <begin position="510"/>
        <end position="540"/>
    </location>
</feature>
<gene>
    <name evidence="15" type="ORF">BSA145_09230</name>
</gene>
<feature type="active site" description="Charge relay system" evidence="11">
    <location>
        <position position="156"/>
    </location>
</feature>
<dbReference type="GO" id="GO:0005576">
    <property type="term" value="C:extracellular region"/>
    <property type="evidence" value="ECO:0007669"/>
    <property type="project" value="UniProtKB-SubCell"/>
</dbReference>
<dbReference type="GO" id="GO:0046872">
    <property type="term" value="F:metal ion binding"/>
    <property type="evidence" value="ECO:0007669"/>
    <property type="project" value="UniProtKB-KW"/>
</dbReference>
<evidence type="ECO:0000256" key="11">
    <source>
        <dbReference type="PROSITE-ProRule" id="PRU01240"/>
    </source>
</evidence>
<dbReference type="InterPro" id="IPR036852">
    <property type="entry name" value="Peptidase_S8/S53_dom_sf"/>
</dbReference>
<dbReference type="AlphaFoldDB" id="A0A1L6ZHR2"/>
<evidence type="ECO:0000256" key="1">
    <source>
        <dbReference type="ARBA" id="ARBA00001913"/>
    </source>
</evidence>
<dbReference type="InterPro" id="IPR015500">
    <property type="entry name" value="Peptidase_S8_subtilisin-rel"/>
</dbReference>
<dbReference type="InterPro" id="IPR034202">
    <property type="entry name" value="Subtilisin_Carlsberg-like"/>
</dbReference>
<keyword evidence="10" id="KW-0106">Calcium</keyword>
<dbReference type="InterPro" id="IPR041909">
    <property type="entry name" value="Sbi_C3_db_domIV"/>
</dbReference>
<dbReference type="InterPro" id="IPR022398">
    <property type="entry name" value="Peptidase_S8_His-AS"/>
</dbReference>
<dbReference type="PROSITE" id="PS00138">
    <property type="entry name" value="SUBTILASE_SER"/>
    <property type="match status" value="1"/>
</dbReference>
<dbReference type="PANTHER" id="PTHR43806:SF11">
    <property type="entry name" value="CEREVISIN-RELATED"/>
    <property type="match status" value="1"/>
</dbReference>
<dbReference type="PROSITE" id="PS00136">
    <property type="entry name" value="SUBTILASE_ASP"/>
    <property type="match status" value="1"/>
</dbReference>
<feature type="domain" description="Peptidase S8/S53" evidence="14">
    <location>
        <begin position="147"/>
        <end position="388"/>
    </location>
</feature>
<dbReference type="Gene3D" id="3.30.70.80">
    <property type="entry name" value="Peptidase S8 propeptide/proteinase inhibitor I9"/>
    <property type="match status" value="1"/>
</dbReference>
<name>A0A1L6ZHR2_BACIA</name>
<dbReference type="Proteomes" id="UP000185426">
    <property type="component" value="Chromosome"/>
</dbReference>
<evidence type="ECO:0000259" key="14">
    <source>
        <dbReference type="Pfam" id="PF00082"/>
    </source>
</evidence>
<keyword evidence="9 11" id="KW-0720">Serine protease</keyword>
<evidence type="ECO:0000256" key="4">
    <source>
        <dbReference type="ARBA" id="ARBA00022525"/>
    </source>
</evidence>
<keyword evidence="8 11" id="KW-0378">Hydrolase</keyword>
<evidence type="ECO:0000256" key="9">
    <source>
        <dbReference type="ARBA" id="ARBA00022825"/>
    </source>
</evidence>
<dbReference type="Gene3D" id="1.10.10.1270">
    <property type="entry name" value="Sbi, C3 binding domain IV"/>
    <property type="match status" value="2"/>
</dbReference>
<comment type="similarity">
    <text evidence="3 11 12">Belongs to the peptidase S8 family.</text>
</comment>
<evidence type="ECO:0000256" key="5">
    <source>
        <dbReference type="ARBA" id="ARBA00022670"/>
    </source>
</evidence>
<evidence type="ECO:0000256" key="6">
    <source>
        <dbReference type="ARBA" id="ARBA00022723"/>
    </source>
</evidence>
<dbReference type="PRINTS" id="PR00723">
    <property type="entry name" value="SUBTILISIN"/>
</dbReference>